<dbReference type="Gene3D" id="3.40.225.10">
    <property type="entry name" value="Class II aldolase/adducin N-terminal domain"/>
    <property type="match status" value="1"/>
</dbReference>
<organism evidence="4 5">
    <name type="scientific">Sphingomonas vulcanisoli</name>
    <dbReference type="NCBI Taxonomy" id="1658060"/>
    <lineage>
        <taxon>Bacteria</taxon>
        <taxon>Pseudomonadati</taxon>
        <taxon>Pseudomonadota</taxon>
        <taxon>Alphaproteobacteria</taxon>
        <taxon>Sphingomonadales</taxon>
        <taxon>Sphingomonadaceae</taxon>
        <taxon>Sphingomonas</taxon>
    </lineage>
</organism>
<feature type="domain" description="Class II aldolase/adducin N-terminal" evidence="3">
    <location>
        <begin position="13"/>
        <end position="199"/>
    </location>
</feature>
<keyword evidence="5" id="KW-1185">Reference proteome</keyword>
<dbReference type="PANTHER" id="PTHR22789">
    <property type="entry name" value="FUCULOSE PHOSPHATE ALDOLASE"/>
    <property type="match status" value="1"/>
</dbReference>
<dbReference type="SMART" id="SM01007">
    <property type="entry name" value="Aldolase_II"/>
    <property type="match status" value="1"/>
</dbReference>
<dbReference type="InterPro" id="IPR050197">
    <property type="entry name" value="Aldolase_class_II_sugar_metab"/>
</dbReference>
<accession>A0ABX0TZR0</accession>
<evidence type="ECO:0000313" key="5">
    <source>
        <dbReference type="Proteomes" id="UP000727456"/>
    </source>
</evidence>
<evidence type="ECO:0000256" key="1">
    <source>
        <dbReference type="ARBA" id="ARBA00022723"/>
    </source>
</evidence>
<dbReference type="InterPro" id="IPR001303">
    <property type="entry name" value="Aldolase_II/adducin_N"/>
</dbReference>
<protein>
    <submittedName>
        <fullName evidence="4">HCOMODA/2-hydroxy-3-carboxy-muconic semialdehyde decarboxylase</fullName>
        <ecNumber evidence="4">4.1.1.-</ecNumber>
    </submittedName>
</protein>
<evidence type="ECO:0000259" key="3">
    <source>
        <dbReference type="SMART" id="SM01007"/>
    </source>
</evidence>
<dbReference type="RefSeq" id="WP_167074661.1">
    <property type="nucleotide sequence ID" value="NZ_JAAOZC010000009.1"/>
</dbReference>
<reference evidence="4 5" key="1">
    <citation type="submission" date="2020-03" db="EMBL/GenBank/DDBJ databases">
        <title>Genomic Encyclopedia of Type Strains, Phase III (KMG-III): the genomes of soil and plant-associated and newly described type strains.</title>
        <authorList>
            <person name="Whitman W."/>
        </authorList>
    </citation>
    <scope>NUCLEOTIDE SEQUENCE [LARGE SCALE GENOMIC DNA]</scope>
    <source>
        <strain evidence="4 5">CECT 8804</strain>
    </source>
</reference>
<keyword evidence="1" id="KW-0479">Metal-binding</keyword>
<dbReference type="EMBL" id="JAAOZC010000009">
    <property type="protein sequence ID" value="NIJ09235.1"/>
    <property type="molecule type" value="Genomic_DNA"/>
</dbReference>
<name>A0ABX0TZR0_9SPHN</name>
<evidence type="ECO:0000313" key="4">
    <source>
        <dbReference type="EMBL" id="NIJ09235.1"/>
    </source>
</evidence>
<dbReference type="Pfam" id="PF00596">
    <property type="entry name" value="Aldolase_II"/>
    <property type="match status" value="1"/>
</dbReference>
<comment type="caution">
    <text evidence="4">The sequence shown here is derived from an EMBL/GenBank/DDBJ whole genome shotgun (WGS) entry which is preliminary data.</text>
</comment>
<evidence type="ECO:0000256" key="2">
    <source>
        <dbReference type="ARBA" id="ARBA00023239"/>
    </source>
</evidence>
<dbReference type="SUPFAM" id="SSF53639">
    <property type="entry name" value="AraD/HMP-PK domain-like"/>
    <property type="match status" value="1"/>
</dbReference>
<gene>
    <name evidence="4" type="ORF">FHS31_002867</name>
</gene>
<dbReference type="GO" id="GO:0016829">
    <property type="term" value="F:lyase activity"/>
    <property type="evidence" value="ECO:0007669"/>
    <property type="project" value="UniProtKB-KW"/>
</dbReference>
<dbReference type="PANTHER" id="PTHR22789:SF0">
    <property type="entry name" value="3-OXO-TETRONATE 4-PHOSPHATE DECARBOXYLASE-RELATED"/>
    <property type="match status" value="1"/>
</dbReference>
<dbReference type="InterPro" id="IPR036409">
    <property type="entry name" value="Aldolase_II/adducin_N_sf"/>
</dbReference>
<keyword evidence="2 4" id="KW-0456">Lyase</keyword>
<proteinExistence type="predicted"/>
<dbReference type="EC" id="4.1.1.-" evidence="4"/>
<dbReference type="Proteomes" id="UP000727456">
    <property type="component" value="Unassembled WGS sequence"/>
</dbReference>
<sequence>MSASSAVLRDSFEDLALANHILAHQHVLDGFGHVSMRHPERPDHYLLARNMAPERVTADDILELDLDSRIVTQGEHRSFLERFIHGEIYAARPEVMGIVHSHSHSVLPLGVTTAAPLRSVCHMGGFLGVATPVFEIRDVRGDETDLLISDAGLGKALAGTLGDSAAVLMRGHGVTVVGISLRQAVFRAVYTEINARIQLQAMAIGPVNYLTEAEGRAAAATNDGQMNRAWDLWCEQAKRARAGQ</sequence>